<evidence type="ECO:0000256" key="5">
    <source>
        <dbReference type="ARBA" id="ARBA00029447"/>
    </source>
</evidence>
<dbReference type="Proteomes" id="UP001444625">
    <property type="component" value="Unassembled WGS sequence"/>
</dbReference>
<evidence type="ECO:0000256" key="4">
    <source>
        <dbReference type="ARBA" id="ARBA00023224"/>
    </source>
</evidence>
<evidence type="ECO:0000256" key="6">
    <source>
        <dbReference type="PROSITE-ProRule" id="PRU00284"/>
    </source>
</evidence>
<sequence length="563" mass="61148">MKKNKLNSVRAKIMMGFSLVLVFVILLGAYNFYEVNNINKDTEEIASEQMPLLIADEKMAYNMVNRNGLVRAYLLYEDEKYRKLFEEGIEESIQLENDVLAISDSDEIKALIEKKIQWGESVNEVLAAYDSGNKEEALRIMETKVSPLVTELVEGFETAARERESVIYDKTDAAIKSSKTIGIASAVVTLLVVLIGILVSIYTARLIAKPITTVMNRMKSVASGELNHEPLQSKSNDEIGQLVQATNEMNANMRDIIQKINEVSETVTSQSKGLTQSANEVKVGAEQIATTMEELATGTETQANSASDLSAGMSSFTTEVQEANENGAQIDHYSKDVLSLTNEGSDLMKSSTLQMQRIDEIVQDAVKKVEGLDAHSQKISNLVLVIKDIAEQTNLLALNAAIEAARAGEHGKGFAVVADEVRKLAEQVSVSVTDITGIVENIQHESSTVSQSLQNGYREVEQGTTTIDTTGQTFAKITDAVTNMVASISTVTTNLSNMATNSQEMSSNIEEIAAISEESAAGVEQTSASAQQVSGSMEEIAGNSEQLSRLAEELNALIGKFKI</sequence>
<dbReference type="InterPro" id="IPR024478">
    <property type="entry name" value="HlyB_4HB_MCP"/>
</dbReference>
<dbReference type="Pfam" id="PF00015">
    <property type="entry name" value="MCPsignal"/>
    <property type="match status" value="1"/>
</dbReference>
<dbReference type="Gene3D" id="1.10.287.950">
    <property type="entry name" value="Methyl-accepting chemotaxis protein"/>
    <property type="match status" value="1"/>
</dbReference>
<organism evidence="10 11">
    <name type="scientific">Ornithinibacillus xuwenensis</name>
    <dbReference type="NCBI Taxonomy" id="3144668"/>
    <lineage>
        <taxon>Bacteria</taxon>
        <taxon>Bacillati</taxon>
        <taxon>Bacillota</taxon>
        <taxon>Bacilli</taxon>
        <taxon>Bacillales</taxon>
        <taxon>Bacillaceae</taxon>
        <taxon>Ornithinibacillus</taxon>
    </lineage>
</organism>
<keyword evidence="7" id="KW-0812">Transmembrane</keyword>
<protein>
    <submittedName>
        <fullName evidence="10">Methyl-accepting chemotaxis protein</fullName>
    </submittedName>
</protein>
<dbReference type="CDD" id="cd06225">
    <property type="entry name" value="HAMP"/>
    <property type="match status" value="1"/>
</dbReference>
<comment type="similarity">
    <text evidence="5">Belongs to the methyl-accepting chemotaxis (MCP) protein family.</text>
</comment>
<evidence type="ECO:0000313" key="10">
    <source>
        <dbReference type="EMBL" id="MEN2768699.1"/>
    </source>
</evidence>
<reference evidence="10 11" key="1">
    <citation type="submission" date="2024-05" db="EMBL/GenBank/DDBJ databases">
        <authorList>
            <person name="Haq I."/>
            <person name="Ullah Z."/>
            <person name="Ahmad R."/>
            <person name="Li M."/>
            <person name="Tong Y."/>
        </authorList>
    </citation>
    <scope>NUCLEOTIDE SEQUENCE [LARGE SCALE GENOMIC DNA]</scope>
    <source>
        <strain evidence="10 11">16A2E</strain>
    </source>
</reference>
<evidence type="ECO:0000259" key="9">
    <source>
        <dbReference type="PROSITE" id="PS50885"/>
    </source>
</evidence>
<gene>
    <name evidence="10" type="ORF">ABC228_16060</name>
</gene>
<evidence type="ECO:0000256" key="3">
    <source>
        <dbReference type="ARBA" id="ARBA00023136"/>
    </source>
</evidence>
<keyword evidence="2" id="KW-1003">Cell membrane</keyword>
<keyword evidence="4 6" id="KW-0807">Transducer</keyword>
<comment type="caution">
    <text evidence="10">The sequence shown here is derived from an EMBL/GenBank/DDBJ whole genome shotgun (WGS) entry which is preliminary data.</text>
</comment>
<dbReference type="PANTHER" id="PTHR32089:SF112">
    <property type="entry name" value="LYSOZYME-LIKE PROTEIN-RELATED"/>
    <property type="match status" value="1"/>
</dbReference>
<dbReference type="Pfam" id="PF12729">
    <property type="entry name" value="4HB_MCP_1"/>
    <property type="match status" value="1"/>
</dbReference>
<dbReference type="PROSITE" id="PS50111">
    <property type="entry name" value="CHEMOTAXIS_TRANSDUC_2"/>
    <property type="match status" value="1"/>
</dbReference>
<dbReference type="RefSeq" id="WP_345826193.1">
    <property type="nucleotide sequence ID" value="NZ_JBDIML010000006.1"/>
</dbReference>
<dbReference type="Gene3D" id="6.10.340.10">
    <property type="match status" value="1"/>
</dbReference>
<name>A0ABU9XKA1_9BACI</name>
<dbReference type="SMART" id="SM00304">
    <property type="entry name" value="HAMP"/>
    <property type="match status" value="1"/>
</dbReference>
<keyword evidence="7" id="KW-1133">Transmembrane helix</keyword>
<evidence type="ECO:0000259" key="8">
    <source>
        <dbReference type="PROSITE" id="PS50111"/>
    </source>
</evidence>
<feature type="domain" description="HAMP" evidence="9">
    <location>
        <begin position="205"/>
        <end position="258"/>
    </location>
</feature>
<feature type="transmembrane region" description="Helical" evidence="7">
    <location>
        <begin position="183"/>
        <end position="208"/>
    </location>
</feature>
<evidence type="ECO:0000313" key="11">
    <source>
        <dbReference type="Proteomes" id="UP001444625"/>
    </source>
</evidence>
<dbReference type="PROSITE" id="PS50885">
    <property type="entry name" value="HAMP"/>
    <property type="match status" value="1"/>
</dbReference>
<evidence type="ECO:0000256" key="7">
    <source>
        <dbReference type="SAM" id="Phobius"/>
    </source>
</evidence>
<dbReference type="SMART" id="SM00283">
    <property type="entry name" value="MA"/>
    <property type="match status" value="1"/>
</dbReference>
<keyword evidence="11" id="KW-1185">Reference proteome</keyword>
<dbReference type="InterPro" id="IPR004089">
    <property type="entry name" value="MCPsignal_dom"/>
</dbReference>
<accession>A0ABU9XKA1</accession>
<dbReference type="PANTHER" id="PTHR32089">
    <property type="entry name" value="METHYL-ACCEPTING CHEMOTAXIS PROTEIN MCPB"/>
    <property type="match status" value="1"/>
</dbReference>
<evidence type="ECO:0000256" key="2">
    <source>
        <dbReference type="ARBA" id="ARBA00022475"/>
    </source>
</evidence>
<dbReference type="Pfam" id="PF00672">
    <property type="entry name" value="HAMP"/>
    <property type="match status" value="1"/>
</dbReference>
<dbReference type="InterPro" id="IPR003660">
    <property type="entry name" value="HAMP_dom"/>
</dbReference>
<evidence type="ECO:0000256" key="1">
    <source>
        <dbReference type="ARBA" id="ARBA00004236"/>
    </source>
</evidence>
<proteinExistence type="inferred from homology"/>
<dbReference type="SUPFAM" id="SSF58104">
    <property type="entry name" value="Methyl-accepting chemotaxis protein (MCP) signaling domain"/>
    <property type="match status" value="1"/>
</dbReference>
<keyword evidence="3 7" id="KW-0472">Membrane</keyword>
<dbReference type="CDD" id="cd11386">
    <property type="entry name" value="MCP_signal"/>
    <property type="match status" value="1"/>
</dbReference>
<feature type="domain" description="Methyl-accepting transducer" evidence="8">
    <location>
        <begin position="277"/>
        <end position="513"/>
    </location>
</feature>
<dbReference type="EMBL" id="JBDIML010000006">
    <property type="protein sequence ID" value="MEN2768699.1"/>
    <property type="molecule type" value="Genomic_DNA"/>
</dbReference>
<comment type="subcellular location">
    <subcellularLocation>
        <location evidence="1">Cell membrane</location>
    </subcellularLocation>
</comment>